<accession>B1FI51</accession>
<name>B1FI51_9BURK</name>
<dbReference type="PATRIC" id="fig|396596.7.peg.3854"/>
<organism evidence="1 2">
    <name type="scientific">Burkholderia ambifaria IOP40-10</name>
    <dbReference type="NCBI Taxonomy" id="396596"/>
    <lineage>
        <taxon>Bacteria</taxon>
        <taxon>Pseudomonadati</taxon>
        <taxon>Pseudomonadota</taxon>
        <taxon>Betaproteobacteria</taxon>
        <taxon>Burkholderiales</taxon>
        <taxon>Burkholderiaceae</taxon>
        <taxon>Burkholderia</taxon>
        <taxon>Burkholderia cepacia complex</taxon>
    </lineage>
</organism>
<sequence length="40" mass="4182">MAQRAGPGIMSYPIGNEDVFTASRRAISYPIGNGGRSIVA</sequence>
<evidence type="ECO:0000313" key="2">
    <source>
        <dbReference type="Proteomes" id="UP000005463"/>
    </source>
</evidence>
<dbReference type="AlphaFoldDB" id="B1FI51"/>
<reference evidence="1 2" key="1">
    <citation type="submission" date="2008-03" db="EMBL/GenBank/DDBJ databases">
        <title>Sequencing of the draft genome and assembly of Burkholderia ambifaria IOP40-10.</title>
        <authorList>
            <consortium name="US DOE Joint Genome Institute (JGI-PGF)"/>
            <person name="Copeland A."/>
            <person name="Lucas S."/>
            <person name="Lapidus A."/>
            <person name="Glavina del Rio T."/>
            <person name="Dalin E."/>
            <person name="Tice H."/>
            <person name="Bruce D."/>
            <person name="Goodwin L."/>
            <person name="Pitluck S."/>
            <person name="Larimer F."/>
            <person name="Land M.L."/>
            <person name="Hauser L."/>
            <person name="Tiedje J."/>
            <person name="Richardson P."/>
        </authorList>
    </citation>
    <scope>NUCLEOTIDE SEQUENCE [LARGE SCALE GENOMIC DNA]</scope>
    <source>
        <strain evidence="1 2">IOP40-10</strain>
    </source>
</reference>
<dbReference type="EMBL" id="ABLC01000100">
    <property type="protein sequence ID" value="EDT02754.1"/>
    <property type="molecule type" value="Genomic_DNA"/>
</dbReference>
<proteinExistence type="predicted"/>
<evidence type="ECO:0000313" key="1">
    <source>
        <dbReference type="EMBL" id="EDT02754.1"/>
    </source>
</evidence>
<gene>
    <name evidence="1" type="ORF">BamIOP4010DRAFT_3711</name>
</gene>
<dbReference type="Proteomes" id="UP000005463">
    <property type="component" value="Unassembled WGS sequence"/>
</dbReference>
<comment type="caution">
    <text evidence="1">The sequence shown here is derived from an EMBL/GenBank/DDBJ whole genome shotgun (WGS) entry which is preliminary data.</text>
</comment>
<protein>
    <submittedName>
        <fullName evidence="1">Uncharacterized protein</fullName>
    </submittedName>
</protein>